<name>A0AAF0CQN8_9BACT</name>
<reference evidence="3" key="1">
    <citation type="submission" date="2023-03" db="EMBL/GenBank/DDBJ databases">
        <title>Lomoglobus Profundus gen. nov., sp. nov., a novel member of the phylum Verrucomicrobia, isolated from deep-marine sediment of South China Sea.</title>
        <authorList>
            <person name="Ahmad T."/>
            <person name="Ishaq S.E."/>
            <person name="Wang F."/>
        </authorList>
    </citation>
    <scope>NUCLEOTIDE SEQUENCE</scope>
    <source>
        <strain evidence="3">LMO-M01</strain>
    </source>
</reference>
<feature type="region of interest" description="Disordered" evidence="1">
    <location>
        <begin position="36"/>
        <end position="55"/>
    </location>
</feature>
<keyword evidence="2" id="KW-0472">Membrane</keyword>
<evidence type="ECO:0000313" key="3">
    <source>
        <dbReference type="EMBL" id="WED66277.1"/>
    </source>
</evidence>
<dbReference type="KEGG" id="slom:PXH66_05375"/>
<dbReference type="EMBL" id="CP119075">
    <property type="protein sequence ID" value="WED66277.1"/>
    <property type="molecule type" value="Genomic_DNA"/>
</dbReference>
<evidence type="ECO:0000256" key="2">
    <source>
        <dbReference type="SAM" id="Phobius"/>
    </source>
</evidence>
<feature type="compositionally biased region" description="Basic and acidic residues" evidence="1">
    <location>
        <begin position="45"/>
        <end position="55"/>
    </location>
</feature>
<organism evidence="3 4">
    <name type="scientific">Synoicihabitans lomoniglobus</name>
    <dbReference type="NCBI Taxonomy" id="2909285"/>
    <lineage>
        <taxon>Bacteria</taxon>
        <taxon>Pseudomonadati</taxon>
        <taxon>Verrucomicrobiota</taxon>
        <taxon>Opitutia</taxon>
        <taxon>Opitutales</taxon>
        <taxon>Opitutaceae</taxon>
        <taxon>Synoicihabitans</taxon>
    </lineage>
</organism>
<sequence>MNVLLILFGVYLIIAAIIGVMLKRAPQGYEDATGFHNGQRPLLAEPEKNDAGKIR</sequence>
<dbReference type="AlphaFoldDB" id="A0AAF0CQN8"/>
<protein>
    <submittedName>
        <fullName evidence="3">Uncharacterized protein</fullName>
    </submittedName>
</protein>
<gene>
    <name evidence="3" type="ORF">PXH66_05375</name>
</gene>
<keyword evidence="4" id="KW-1185">Reference proteome</keyword>
<keyword evidence="2" id="KW-1133">Transmembrane helix</keyword>
<keyword evidence="2" id="KW-0812">Transmembrane</keyword>
<accession>A0AAF0CQN8</accession>
<evidence type="ECO:0000256" key="1">
    <source>
        <dbReference type="SAM" id="MobiDB-lite"/>
    </source>
</evidence>
<dbReference type="Proteomes" id="UP001218638">
    <property type="component" value="Chromosome"/>
</dbReference>
<evidence type="ECO:0000313" key="4">
    <source>
        <dbReference type="Proteomes" id="UP001218638"/>
    </source>
</evidence>
<feature type="transmembrane region" description="Helical" evidence="2">
    <location>
        <begin position="6"/>
        <end position="22"/>
    </location>
</feature>
<dbReference type="RefSeq" id="WP_330927924.1">
    <property type="nucleotide sequence ID" value="NZ_CP119075.1"/>
</dbReference>
<proteinExistence type="predicted"/>